<reference evidence="1" key="1">
    <citation type="journal article" date="2014" name="Int. J. Syst. Evol. Microbiol.">
        <title>Complete genome sequence of Corynebacterium casei LMG S-19264T (=DSM 44701T), isolated from a smear-ripened cheese.</title>
        <authorList>
            <consortium name="US DOE Joint Genome Institute (JGI-PGF)"/>
            <person name="Walter F."/>
            <person name="Albersmeier A."/>
            <person name="Kalinowski J."/>
            <person name="Ruckert C."/>
        </authorList>
    </citation>
    <scope>NUCLEOTIDE SEQUENCE</scope>
    <source>
        <strain evidence="1">JCM 4059</strain>
    </source>
</reference>
<dbReference type="Proteomes" id="UP000638313">
    <property type="component" value="Unassembled WGS sequence"/>
</dbReference>
<proteinExistence type="predicted"/>
<name>A0A919ECF6_9ACTN</name>
<gene>
    <name evidence="1" type="ORF">GCM10010218_20020</name>
</gene>
<reference evidence="1" key="2">
    <citation type="submission" date="2020-09" db="EMBL/GenBank/DDBJ databases">
        <authorList>
            <person name="Sun Q."/>
            <person name="Ohkuma M."/>
        </authorList>
    </citation>
    <scope>NUCLEOTIDE SEQUENCE</scope>
    <source>
        <strain evidence="1">JCM 4059</strain>
    </source>
</reference>
<dbReference type="AlphaFoldDB" id="A0A919ECF6"/>
<dbReference type="RefSeq" id="WP_190129134.1">
    <property type="nucleotide sequence ID" value="NZ_BNBD01000003.1"/>
</dbReference>
<comment type="caution">
    <text evidence="1">The sequence shown here is derived from an EMBL/GenBank/DDBJ whole genome shotgun (WGS) entry which is preliminary data.</text>
</comment>
<dbReference type="EMBL" id="BNBD01000003">
    <property type="protein sequence ID" value="GHF38780.1"/>
    <property type="molecule type" value="Genomic_DNA"/>
</dbReference>
<protein>
    <submittedName>
        <fullName evidence="1">Uncharacterized protein</fullName>
    </submittedName>
</protein>
<evidence type="ECO:0000313" key="1">
    <source>
        <dbReference type="EMBL" id="GHF38780.1"/>
    </source>
</evidence>
<accession>A0A919ECF6</accession>
<organism evidence="1 2">
    <name type="scientific">Streptomyces mashuensis</name>
    <dbReference type="NCBI Taxonomy" id="33904"/>
    <lineage>
        <taxon>Bacteria</taxon>
        <taxon>Bacillati</taxon>
        <taxon>Actinomycetota</taxon>
        <taxon>Actinomycetes</taxon>
        <taxon>Kitasatosporales</taxon>
        <taxon>Streptomycetaceae</taxon>
        <taxon>Streptomyces</taxon>
    </lineage>
</organism>
<sequence>MRLIDYPPSLRCQQDPNHGASRHVTSGRPGGVAITAHLCVDHVDPWIAALERADGHRLLIDRPINFSCRPYGLCAIR</sequence>
<evidence type="ECO:0000313" key="2">
    <source>
        <dbReference type="Proteomes" id="UP000638313"/>
    </source>
</evidence>
<keyword evidence="2" id="KW-1185">Reference proteome</keyword>